<dbReference type="InterPro" id="IPR036986">
    <property type="entry name" value="S4_RNA-bd_sf"/>
</dbReference>
<feature type="short sequence motif" description="'KMSKS' region" evidence="8">
    <location>
        <begin position="236"/>
        <end position="240"/>
    </location>
</feature>
<dbReference type="PANTHER" id="PTHR11766">
    <property type="entry name" value="TYROSYL-TRNA SYNTHETASE"/>
    <property type="match status" value="1"/>
</dbReference>
<dbReference type="HAMAP" id="MF_02006">
    <property type="entry name" value="Tyr_tRNA_synth_type1"/>
    <property type="match status" value="1"/>
</dbReference>
<dbReference type="SUPFAM" id="SSF52374">
    <property type="entry name" value="Nucleotidylyl transferase"/>
    <property type="match status" value="1"/>
</dbReference>
<evidence type="ECO:0000256" key="7">
    <source>
        <dbReference type="ARBA" id="ARBA00048248"/>
    </source>
</evidence>
<feature type="binding site" evidence="8">
    <location>
        <position position="39"/>
    </location>
    <ligand>
        <name>L-tyrosine</name>
        <dbReference type="ChEBI" id="CHEBI:58315"/>
    </ligand>
</feature>
<gene>
    <name evidence="8" type="primary">tyrS</name>
    <name evidence="11" type="ORF">M2319_001755</name>
</gene>
<comment type="catalytic activity">
    <reaction evidence="7 8">
        <text>tRNA(Tyr) + L-tyrosine + ATP = L-tyrosyl-tRNA(Tyr) + AMP + diphosphate + H(+)</text>
        <dbReference type="Rhea" id="RHEA:10220"/>
        <dbReference type="Rhea" id="RHEA-COMP:9706"/>
        <dbReference type="Rhea" id="RHEA-COMP:9707"/>
        <dbReference type="ChEBI" id="CHEBI:15378"/>
        <dbReference type="ChEBI" id="CHEBI:30616"/>
        <dbReference type="ChEBI" id="CHEBI:33019"/>
        <dbReference type="ChEBI" id="CHEBI:58315"/>
        <dbReference type="ChEBI" id="CHEBI:78442"/>
        <dbReference type="ChEBI" id="CHEBI:78536"/>
        <dbReference type="ChEBI" id="CHEBI:456215"/>
        <dbReference type="EC" id="6.1.1.1"/>
    </reaction>
</comment>
<evidence type="ECO:0000256" key="1">
    <source>
        <dbReference type="ARBA" id="ARBA00022598"/>
    </source>
</evidence>
<dbReference type="NCBIfam" id="TIGR00234">
    <property type="entry name" value="tyrS"/>
    <property type="match status" value="1"/>
</dbReference>
<dbReference type="EMBL" id="JAOQNS010000004">
    <property type="protein sequence ID" value="MCW2307424.1"/>
    <property type="molecule type" value="Genomic_DNA"/>
</dbReference>
<dbReference type="RefSeq" id="WP_264601081.1">
    <property type="nucleotide sequence ID" value="NZ_JAOQNS010000004.1"/>
</dbReference>
<dbReference type="Gene3D" id="3.40.50.620">
    <property type="entry name" value="HUPs"/>
    <property type="match status" value="1"/>
</dbReference>
<comment type="subunit">
    <text evidence="8">Homodimer.</text>
</comment>
<evidence type="ECO:0000256" key="5">
    <source>
        <dbReference type="ARBA" id="ARBA00022917"/>
    </source>
</evidence>
<feature type="binding site" evidence="8">
    <location>
        <position position="180"/>
    </location>
    <ligand>
        <name>L-tyrosine</name>
        <dbReference type="ChEBI" id="CHEBI:58315"/>
    </ligand>
</feature>
<dbReference type="InterPro" id="IPR002305">
    <property type="entry name" value="aa-tRNA-synth_Ic"/>
</dbReference>
<evidence type="ECO:0000256" key="2">
    <source>
        <dbReference type="ARBA" id="ARBA00022741"/>
    </source>
</evidence>
<dbReference type="SUPFAM" id="SSF55174">
    <property type="entry name" value="Alpha-L RNA-binding motif"/>
    <property type="match status" value="1"/>
</dbReference>
<comment type="function">
    <text evidence="8">Catalyzes the attachment of tyrosine to tRNA(Tyr) in a two-step reaction: tyrosine is first activated by ATP to form Tyr-AMP and then transferred to the acceptor end of tRNA(Tyr).</text>
</comment>
<accession>A0ABT3HAS6</accession>
<feature type="domain" description="Tyrosine--tRNA ligase SYY-like C-terminal" evidence="10">
    <location>
        <begin position="333"/>
        <end position="413"/>
    </location>
</feature>
<evidence type="ECO:0000259" key="10">
    <source>
        <dbReference type="Pfam" id="PF22421"/>
    </source>
</evidence>
<dbReference type="InterPro" id="IPR002307">
    <property type="entry name" value="Tyr-tRNA-ligase"/>
</dbReference>
<reference evidence="12" key="1">
    <citation type="submission" date="2023-07" db="EMBL/GenBank/DDBJ databases">
        <title>Genome sequencing of Purple Non-Sulfur Bacteria from various extreme environments.</title>
        <authorList>
            <person name="Mayer M."/>
        </authorList>
    </citation>
    <scope>NUCLEOTIDE SEQUENCE [LARGE SCALE GENOMIC DNA]</scope>
    <source>
        <strain evidence="12">DSM 17935</strain>
    </source>
</reference>
<proteinExistence type="inferred from homology"/>
<keyword evidence="5 8" id="KW-0648">Protein biosynthesis</keyword>
<protein>
    <recommendedName>
        <fullName evidence="8">Tyrosine--tRNA ligase</fullName>
        <ecNumber evidence="8">6.1.1.1</ecNumber>
    </recommendedName>
    <alternativeName>
        <fullName evidence="8">Tyrosyl-tRNA synthetase</fullName>
        <shortName evidence="8">TyrRS</shortName>
    </alternativeName>
</protein>
<name>A0ABT3HAS6_9HYPH</name>
<comment type="similarity">
    <text evidence="8">Belongs to the class-I aminoacyl-tRNA synthetase family. TyrS type 1 subfamily.</text>
</comment>
<dbReference type="GO" id="GO:0004831">
    <property type="term" value="F:tyrosine-tRNA ligase activity"/>
    <property type="evidence" value="ECO:0007669"/>
    <property type="project" value="UniProtKB-EC"/>
</dbReference>
<dbReference type="InterPro" id="IPR054608">
    <property type="entry name" value="SYY-like_C"/>
</dbReference>
<organism evidence="11 12">
    <name type="scientific">Rhodobium gokarnense</name>
    <dbReference type="NCBI Taxonomy" id="364296"/>
    <lineage>
        <taxon>Bacteria</taxon>
        <taxon>Pseudomonadati</taxon>
        <taxon>Pseudomonadota</taxon>
        <taxon>Alphaproteobacteria</taxon>
        <taxon>Hyphomicrobiales</taxon>
        <taxon>Rhodobiaceae</taxon>
        <taxon>Rhodobium</taxon>
    </lineage>
</organism>
<feature type="binding site" evidence="8">
    <location>
        <position position="176"/>
    </location>
    <ligand>
        <name>L-tyrosine</name>
        <dbReference type="ChEBI" id="CHEBI:58315"/>
    </ligand>
</feature>
<evidence type="ECO:0000256" key="4">
    <source>
        <dbReference type="ARBA" id="ARBA00022884"/>
    </source>
</evidence>
<dbReference type="PROSITE" id="PS50889">
    <property type="entry name" value="S4"/>
    <property type="match status" value="1"/>
</dbReference>
<evidence type="ECO:0000256" key="8">
    <source>
        <dbReference type="HAMAP-Rule" id="MF_02006"/>
    </source>
</evidence>
<evidence type="ECO:0000313" key="12">
    <source>
        <dbReference type="Proteomes" id="UP001209755"/>
    </source>
</evidence>
<keyword evidence="12" id="KW-1185">Reference proteome</keyword>
<sequence length="417" mass="45602">MTEFSSEFLATLSERGFIHQCSDPQALDRCLTTETVSAYIGFDCTAPSLHVGSLVQIMMLRWLQKCGHRPIVLMGGGTTRVGDPSGKDESRKLLTPDAIETNKEGIRQVFSSFLTFGDGPQDAVMVDNADWLLGLGYVDLLRDVGRHVSVNQMIQRDAVRMRLEREQHLSFLEFNYMVLQAYDFVELFRRTGCRLQMGGSDQWGNILSGIDLGRRLAGAELFAVTTPLITTASGAKMGKTADGAVWLNADAKSPYEYWQFWRNTEDADIGRFLRLFTDLPMDEIKRLEALEGSELNDAKKTLATEATAMLHGRAAAEAAAETARLTFEEGALAENLPSVDIAAAELEAGLGVLAAFVHAGLAASNGEVRRQVRSGGIRVNDSVVTDERGSLTMADVTGDGVIKLSVGKKRHVLLRPV</sequence>
<dbReference type="Proteomes" id="UP001209755">
    <property type="component" value="Unassembled WGS sequence"/>
</dbReference>
<dbReference type="InterPro" id="IPR014729">
    <property type="entry name" value="Rossmann-like_a/b/a_fold"/>
</dbReference>
<evidence type="ECO:0000256" key="9">
    <source>
        <dbReference type="PROSITE-ProRule" id="PRU00182"/>
    </source>
</evidence>
<dbReference type="Pfam" id="PF00579">
    <property type="entry name" value="tRNA-synt_1b"/>
    <property type="match status" value="1"/>
</dbReference>
<feature type="short sequence motif" description="'HIGH' region" evidence="8">
    <location>
        <begin position="44"/>
        <end position="53"/>
    </location>
</feature>
<dbReference type="Gene3D" id="1.10.240.10">
    <property type="entry name" value="Tyrosyl-Transfer RNA Synthetase"/>
    <property type="match status" value="1"/>
</dbReference>
<dbReference type="CDD" id="cd00805">
    <property type="entry name" value="TyrRS_core"/>
    <property type="match status" value="1"/>
</dbReference>
<keyword evidence="3 8" id="KW-0067">ATP-binding</keyword>
<dbReference type="InterPro" id="IPR024088">
    <property type="entry name" value="Tyr-tRNA-ligase_bac-type"/>
</dbReference>
<dbReference type="PRINTS" id="PR01040">
    <property type="entry name" value="TRNASYNTHTYR"/>
</dbReference>
<dbReference type="Pfam" id="PF22421">
    <property type="entry name" value="SYY_C-terminal"/>
    <property type="match status" value="1"/>
</dbReference>
<keyword evidence="4 9" id="KW-0694">RNA-binding</keyword>
<comment type="subcellular location">
    <subcellularLocation>
        <location evidence="8">Cytoplasm</location>
    </subcellularLocation>
</comment>
<dbReference type="Gene3D" id="3.10.290.10">
    <property type="entry name" value="RNA-binding S4 domain"/>
    <property type="match status" value="1"/>
</dbReference>
<comment type="caution">
    <text evidence="11">The sequence shown here is derived from an EMBL/GenBank/DDBJ whole genome shotgun (WGS) entry which is preliminary data.</text>
</comment>
<keyword evidence="2 8" id="KW-0547">Nucleotide-binding</keyword>
<keyword evidence="1 8" id="KW-0436">Ligase</keyword>
<evidence type="ECO:0000256" key="3">
    <source>
        <dbReference type="ARBA" id="ARBA00022840"/>
    </source>
</evidence>
<keyword evidence="8" id="KW-0963">Cytoplasm</keyword>
<dbReference type="PANTHER" id="PTHR11766:SF0">
    <property type="entry name" value="TYROSINE--TRNA LIGASE, MITOCHONDRIAL"/>
    <property type="match status" value="1"/>
</dbReference>
<feature type="binding site" evidence="8">
    <location>
        <position position="239"/>
    </location>
    <ligand>
        <name>ATP</name>
        <dbReference type="ChEBI" id="CHEBI:30616"/>
    </ligand>
</feature>
<evidence type="ECO:0000313" key="11">
    <source>
        <dbReference type="EMBL" id="MCW2307424.1"/>
    </source>
</evidence>
<keyword evidence="6 8" id="KW-0030">Aminoacyl-tRNA synthetase</keyword>
<evidence type="ECO:0000256" key="6">
    <source>
        <dbReference type="ARBA" id="ARBA00023146"/>
    </source>
</evidence>
<dbReference type="EC" id="6.1.1.1" evidence="8"/>
<dbReference type="InterPro" id="IPR024107">
    <property type="entry name" value="Tyr-tRNA-ligase_bac_1"/>
</dbReference>